<dbReference type="CDD" id="cd02439">
    <property type="entry name" value="DMB-PRT_CobT"/>
    <property type="match status" value="1"/>
</dbReference>
<dbReference type="UniPathway" id="UPA00061">
    <property type="reaction ID" value="UER00516"/>
</dbReference>
<evidence type="ECO:0000256" key="7">
    <source>
        <dbReference type="ARBA" id="ARBA00022679"/>
    </source>
</evidence>
<dbReference type="NCBIfam" id="NF000996">
    <property type="entry name" value="PRK00105.1"/>
    <property type="match status" value="1"/>
</dbReference>
<dbReference type="InterPro" id="IPR003200">
    <property type="entry name" value="Nict_dMeBzImd_PRibTrfase"/>
</dbReference>
<evidence type="ECO:0000313" key="11">
    <source>
        <dbReference type="EMBL" id="ABC21471.1"/>
    </source>
</evidence>
<dbReference type="EC" id="2.4.2.21" evidence="3 10"/>
<dbReference type="KEGG" id="rru:Rru_A0667"/>
<comment type="similarity">
    <text evidence="2 10">Belongs to the CobT family.</text>
</comment>
<dbReference type="EMBL" id="CP000230">
    <property type="protein sequence ID" value="ABC21471.1"/>
    <property type="molecule type" value="Genomic_DNA"/>
</dbReference>
<dbReference type="InterPro" id="IPR023195">
    <property type="entry name" value="Nict_dMeBzImd_PRibTrfase_N"/>
</dbReference>
<evidence type="ECO:0000256" key="4">
    <source>
        <dbReference type="ARBA" id="ARBA00015486"/>
    </source>
</evidence>
<dbReference type="SUPFAM" id="SSF52733">
    <property type="entry name" value="Nicotinate mononucleotide:5,6-dimethylbenzimidazole phosphoribosyltransferase (CobT)"/>
    <property type="match status" value="1"/>
</dbReference>
<evidence type="ECO:0000256" key="1">
    <source>
        <dbReference type="ARBA" id="ARBA00005049"/>
    </source>
</evidence>
<dbReference type="RefSeq" id="WP_011388425.1">
    <property type="nucleotide sequence ID" value="NC_007643.1"/>
</dbReference>
<comment type="function">
    <text evidence="10">Catalyzes the synthesis of alpha-ribazole-5'-phosphate from nicotinate mononucleotide (NAMN) and 5,6-dimethylbenzimidazole (DMB).</text>
</comment>
<dbReference type="InterPro" id="IPR036087">
    <property type="entry name" value="Nict_dMeBzImd_PRibTrfase_sf"/>
</dbReference>
<dbReference type="Gene3D" id="1.10.1610.10">
    <property type="match status" value="1"/>
</dbReference>
<evidence type="ECO:0000256" key="5">
    <source>
        <dbReference type="ARBA" id="ARBA00022573"/>
    </source>
</evidence>
<gene>
    <name evidence="10" type="primary">cobT</name>
    <name evidence="11" type="ordered locus">Rru_A0667</name>
</gene>
<dbReference type="PANTHER" id="PTHR43463:SF1">
    <property type="entry name" value="NICOTINATE-NUCLEOTIDE--DIMETHYLBENZIMIDAZOLE PHOSPHORIBOSYLTRANSFERASE"/>
    <property type="match status" value="1"/>
</dbReference>
<dbReference type="eggNOG" id="COG2038">
    <property type="taxonomic scope" value="Bacteria"/>
</dbReference>
<evidence type="ECO:0000256" key="10">
    <source>
        <dbReference type="HAMAP-Rule" id="MF_00230"/>
    </source>
</evidence>
<dbReference type="Pfam" id="PF02277">
    <property type="entry name" value="DBI_PRT"/>
    <property type="match status" value="1"/>
</dbReference>
<keyword evidence="6 10" id="KW-0328">Glycosyltransferase</keyword>
<sequence>MIQTLDDLRVLLGTLPGPDTVCRDIALAREPQLTKPRGALGRIEQLAAFLSAWQGRHPPAMQAPVAHVFAGNHGVAALGVSAFPPEVTLQMVANYRKGGAAINQLCRAFGVRLGVTEIDLDHPTKPFNQEPAMDEAEVVAALNIGLGMDLAGADCLCLGEMGIANTTAAAAIALALYGGTAEDWTGPGSGVSGSALDTKIKVVAEGAARHAKAGDGLEILRRLGGRELAAIAGGIIAARLARVPVVLDGFIVCSAAACLKAVAADALDHCVLGHVSREPGHRRLVKALGLDPLLDIGMALGEATGAVTAVPLLKAACQCHMGMSTFAEAGVTDHD</sequence>
<reference evidence="11 12" key="1">
    <citation type="journal article" date="2011" name="Stand. Genomic Sci.">
        <title>Complete genome sequence of Rhodospirillum rubrum type strain (S1).</title>
        <authorList>
            <person name="Munk A.C."/>
            <person name="Copeland A."/>
            <person name="Lucas S."/>
            <person name="Lapidus A."/>
            <person name="Del Rio T.G."/>
            <person name="Barry K."/>
            <person name="Detter J.C."/>
            <person name="Hammon N."/>
            <person name="Israni S."/>
            <person name="Pitluck S."/>
            <person name="Brettin T."/>
            <person name="Bruce D."/>
            <person name="Han C."/>
            <person name="Tapia R."/>
            <person name="Gilna P."/>
            <person name="Schmutz J."/>
            <person name="Larimer F."/>
            <person name="Land M."/>
            <person name="Kyrpides N.C."/>
            <person name="Mavromatis K."/>
            <person name="Richardson P."/>
            <person name="Rohde M."/>
            <person name="Goker M."/>
            <person name="Klenk H.P."/>
            <person name="Zhang Y."/>
            <person name="Roberts G.P."/>
            <person name="Reslewic S."/>
            <person name="Schwartz D.C."/>
        </authorList>
    </citation>
    <scope>NUCLEOTIDE SEQUENCE [LARGE SCALE GENOMIC DNA]</scope>
    <source>
        <strain evidence="12">ATCC 11170 / ATH 1.1.1 / DSM 467 / LMG 4362 / NCIMB 8255 / S1</strain>
    </source>
</reference>
<organism evidence="11 12">
    <name type="scientific">Rhodospirillum rubrum (strain ATCC 11170 / ATH 1.1.1 / DSM 467 / LMG 4362 / NCIMB 8255 / S1)</name>
    <dbReference type="NCBI Taxonomy" id="269796"/>
    <lineage>
        <taxon>Bacteria</taxon>
        <taxon>Pseudomonadati</taxon>
        <taxon>Pseudomonadota</taxon>
        <taxon>Alphaproteobacteria</taxon>
        <taxon>Rhodospirillales</taxon>
        <taxon>Rhodospirillaceae</taxon>
        <taxon>Rhodospirillum</taxon>
    </lineage>
</organism>
<dbReference type="PANTHER" id="PTHR43463">
    <property type="entry name" value="NICOTINATE-NUCLEOTIDE--DIMETHYLBENZIMIDAZOLE PHOSPHORIBOSYLTRANSFERASE"/>
    <property type="match status" value="1"/>
</dbReference>
<evidence type="ECO:0000256" key="6">
    <source>
        <dbReference type="ARBA" id="ARBA00022676"/>
    </source>
</evidence>
<comment type="catalytic activity">
    <reaction evidence="9 10">
        <text>5,6-dimethylbenzimidazole + nicotinate beta-D-ribonucleotide = alpha-ribazole 5'-phosphate + nicotinate + H(+)</text>
        <dbReference type="Rhea" id="RHEA:11196"/>
        <dbReference type="ChEBI" id="CHEBI:15378"/>
        <dbReference type="ChEBI" id="CHEBI:15890"/>
        <dbReference type="ChEBI" id="CHEBI:32544"/>
        <dbReference type="ChEBI" id="CHEBI:57502"/>
        <dbReference type="ChEBI" id="CHEBI:57918"/>
        <dbReference type="EC" id="2.4.2.21"/>
    </reaction>
</comment>
<dbReference type="NCBIfam" id="TIGR03160">
    <property type="entry name" value="cobT_DBIPRT"/>
    <property type="match status" value="1"/>
</dbReference>
<dbReference type="EnsemblBacteria" id="ABC21471">
    <property type="protein sequence ID" value="ABC21471"/>
    <property type="gene ID" value="Rru_A0667"/>
</dbReference>
<evidence type="ECO:0000256" key="2">
    <source>
        <dbReference type="ARBA" id="ARBA00007110"/>
    </source>
</evidence>
<dbReference type="PATRIC" id="fig|269796.9.peg.724"/>
<dbReference type="PhylomeDB" id="Q2RWM4"/>
<dbReference type="AlphaFoldDB" id="Q2RWM4"/>
<dbReference type="InterPro" id="IPR017846">
    <property type="entry name" value="Nict_dMeBzImd_PRibTrfase_bact"/>
</dbReference>
<dbReference type="STRING" id="269796.Rru_A0667"/>
<protein>
    <recommendedName>
        <fullName evidence="4 10">Nicotinate-nucleotide--dimethylbenzimidazole phosphoribosyltransferase</fullName>
        <shortName evidence="10">NN:DBI PRT</shortName>
        <ecNumber evidence="3 10">2.4.2.21</ecNumber>
    </recommendedName>
    <alternativeName>
        <fullName evidence="8 10">N(1)-alpha-phosphoribosyltransferase</fullName>
    </alternativeName>
</protein>
<feature type="active site" description="Proton acceptor" evidence="10">
    <location>
        <position position="302"/>
    </location>
</feature>
<evidence type="ECO:0000313" key="12">
    <source>
        <dbReference type="Proteomes" id="UP000001929"/>
    </source>
</evidence>
<evidence type="ECO:0000256" key="9">
    <source>
        <dbReference type="ARBA" id="ARBA00047340"/>
    </source>
</evidence>
<dbReference type="HOGENOM" id="CLU_002982_0_1_5"/>
<dbReference type="GO" id="GO:0008939">
    <property type="term" value="F:nicotinate-nucleotide-dimethylbenzimidazole phosphoribosyltransferase activity"/>
    <property type="evidence" value="ECO:0007669"/>
    <property type="project" value="UniProtKB-UniRule"/>
</dbReference>
<comment type="pathway">
    <text evidence="1 10">Nucleoside biosynthesis; alpha-ribazole biosynthesis; alpha-ribazole from 5,6-dimethylbenzimidazole: step 1/2.</text>
</comment>
<evidence type="ECO:0000256" key="8">
    <source>
        <dbReference type="ARBA" id="ARBA00030686"/>
    </source>
</evidence>
<dbReference type="GO" id="GO:0009236">
    <property type="term" value="P:cobalamin biosynthetic process"/>
    <property type="evidence" value="ECO:0007669"/>
    <property type="project" value="UniProtKB-UniRule"/>
</dbReference>
<dbReference type="HAMAP" id="MF_00230">
    <property type="entry name" value="CobT"/>
    <property type="match status" value="1"/>
</dbReference>
<keyword evidence="5 10" id="KW-0169">Cobalamin biosynthesis</keyword>
<proteinExistence type="inferred from homology"/>
<dbReference type="Proteomes" id="UP000001929">
    <property type="component" value="Chromosome"/>
</dbReference>
<keyword evidence="12" id="KW-1185">Reference proteome</keyword>
<name>Q2RWM4_RHORT</name>
<accession>Q2RWM4</accession>
<keyword evidence="7 10" id="KW-0808">Transferase</keyword>
<evidence type="ECO:0000256" key="3">
    <source>
        <dbReference type="ARBA" id="ARBA00011991"/>
    </source>
</evidence>
<dbReference type="Gene3D" id="3.40.50.10210">
    <property type="match status" value="1"/>
</dbReference>